<sequence>MGLGGLATITVGMTTESIQPATPAARTAGVAPATNAHREDTQGPVMAHSPPVFLRIPTINVETGLTSLGLNPDRSVEVPTDFGQAGWYRGGPSPGEQGPAAILGHIDSHDGPAVFYRLDQLRPNDPILVTRADGTTATFRVDALGQHPKDAFPTERVYGPTQHAALRLITCGGRFDTATRSYDDNIVVYAHLVPPE</sequence>
<organism evidence="2 3">
    <name type="scientific">Saccharopolyspora aridisoli</name>
    <dbReference type="NCBI Taxonomy" id="2530385"/>
    <lineage>
        <taxon>Bacteria</taxon>
        <taxon>Bacillati</taxon>
        <taxon>Actinomycetota</taxon>
        <taxon>Actinomycetes</taxon>
        <taxon>Pseudonocardiales</taxon>
        <taxon>Pseudonocardiaceae</taxon>
        <taxon>Saccharopolyspora</taxon>
    </lineage>
</organism>
<evidence type="ECO:0000313" key="3">
    <source>
        <dbReference type="Proteomes" id="UP000294744"/>
    </source>
</evidence>
<dbReference type="EMBL" id="SMKV01000058">
    <property type="protein sequence ID" value="TDC87282.1"/>
    <property type="molecule type" value="Genomic_DNA"/>
</dbReference>
<dbReference type="InterPro" id="IPR023365">
    <property type="entry name" value="Sortase_dom-sf"/>
</dbReference>
<dbReference type="Gene3D" id="2.40.260.10">
    <property type="entry name" value="Sortase"/>
    <property type="match status" value="1"/>
</dbReference>
<dbReference type="InterPro" id="IPR042001">
    <property type="entry name" value="Sortase_F"/>
</dbReference>
<evidence type="ECO:0000313" key="2">
    <source>
        <dbReference type="EMBL" id="TDC87282.1"/>
    </source>
</evidence>
<reference evidence="2 3" key="1">
    <citation type="submission" date="2019-03" db="EMBL/GenBank/DDBJ databases">
        <title>Draft genome sequences of novel Actinobacteria.</title>
        <authorList>
            <person name="Sahin N."/>
            <person name="Ay H."/>
            <person name="Saygin H."/>
        </authorList>
    </citation>
    <scope>NUCLEOTIDE SEQUENCE [LARGE SCALE GENOMIC DNA]</scope>
    <source>
        <strain evidence="2 3">16K404</strain>
    </source>
</reference>
<keyword evidence="1" id="KW-0378">Hydrolase</keyword>
<accession>A0A4R4UFB1</accession>
<dbReference type="CDD" id="cd05829">
    <property type="entry name" value="Sortase_F"/>
    <property type="match status" value="1"/>
</dbReference>
<dbReference type="GO" id="GO:0016787">
    <property type="term" value="F:hydrolase activity"/>
    <property type="evidence" value="ECO:0007669"/>
    <property type="project" value="UniProtKB-KW"/>
</dbReference>
<dbReference type="InterPro" id="IPR005754">
    <property type="entry name" value="Sortase"/>
</dbReference>
<name>A0A4R4UFB1_9PSEU</name>
<protein>
    <submittedName>
        <fullName evidence="2">Class F sortase</fullName>
    </submittedName>
</protein>
<dbReference type="SUPFAM" id="SSF63817">
    <property type="entry name" value="Sortase"/>
    <property type="match status" value="1"/>
</dbReference>
<keyword evidence="3" id="KW-1185">Reference proteome</keyword>
<gene>
    <name evidence="2" type="ORF">E1161_26000</name>
</gene>
<dbReference type="Pfam" id="PF04203">
    <property type="entry name" value="Sortase"/>
    <property type="match status" value="1"/>
</dbReference>
<proteinExistence type="predicted"/>
<evidence type="ECO:0000256" key="1">
    <source>
        <dbReference type="ARBA" id="ARBA00022801"/>
    </source>
</evidence>
<dbReference type="NCBIfam" id="NF033748">
    <property type="entry name" value="class_F_sortase"/>
    <property type="match status" value="1"/>
</dbReference>
<dbReference type="OrthoDB" id="525039at2"/>
<comment type="caution">
    <text evidence="2">The sequence shown here is derived from an EMBL/GenBank/DDBJ whole genome shotgun (WGS) entry which is preliminary data.</text>
</comment>
<dbReference type="Proteomes" id="UP000294744">
    <property type="component" value="Unassembled WGS sequence"/>
</dbReference>
<dbReference type="AlphaFoldDB" id="A0A4R4UFB1"/>